<dbReference type="EMBL" id="DAEQIJ010000005">
    <property type="protein sequence ID" value="HBH2619713.1"/>
    <property type="molecule type" value="Genomic_DNA"/>
</dbReference>
<gene>
    <name evidence="5" type="ORF">KRQ00_001465</name>
</gene>
<name>A0A9P3WUL9_CLODI</name>
<feature type="compositionally biased region" description="Acidic residues" evidence="4">
    <location>
        <begin position="185"/>
        <end position="206"/>
    </location>
</feature>
<keyword evidence="2 3" id="KW-1005">Bacterial flagellum biogenesis</keyword>
<evidence type="ECO:0000256" key="4">
    <source>
        <dbReference type="SAM" id="MobiDB-lite"/>
    </source>
</evidence>
<evidence type="ECO:0000256" key="3">
    <source>
        <dbReference type="RuleBase" id="RU362076"/>
    </source>
</evidence>
<dbReference type="RefSeq" id="WP_003425226.1">
    <property type="nucleotide sequence ID" value="NZ_AP025558.1"/>
</dbReference>
<protein>
    <recommendedName>
        <fullName evidence="3">Basal-body rod modification protein FlgD</fullName>
    </recommendedName>
</protein>
<keyword evidence="5" id="KW-0282">Flagellum</keyword>
<evidence type="ECO:0000313" key="5">
    <source>
        <dbReference type="EMBL" id="HBH2619713.1"/>
    </source>
</evidence>
<comment type="caution">
    <text evidence="5">The sequence shown here is derived from an EMBL/GenBank/DDBJ whole genome shotgun (WGS) entry which is preliminary data.</text>
</comment>
<keyword evidence="5" id="KW-0969">Cilium</keyword>
<reference evidence="5" key="1">
    <citation type="journal article" date="2018" name="Genome Biol.">
        <title>SKESA: strategic k-mer extension for scrupulous assemblies.</title>
        <authorList>
            <person name="Souvorov A."/>
            <person name="Agarwala R."/>
            <person name="Lipman D.J."/>
        </authorList>
    </citation>
    <scope>NUCLEOTIDE SEQUENCE</scope>
    <source>
        <strain evidence="5">Clostridioides</strain>
    </source>
</reference>
<comment type="function">
    <text evidence="3">Required for flagellar hook formation. May act as a scaffolding protein.</text>
</comment>
<proteinExistence type="inferred from homology"/>
<feature type="region of interest" description="Disordered" evidence="4">
    <location>
        <begin position="181"/>
        <end position="206"/>
    </location>
</feature>
<dbReference type="AlphaFoldDB" id="A0A9P3WUL9"/>
<evidence type="ECO:0000256" key="2">
    <source>
        <dbReference type="ARBA" id="ARBA00022795"/>
    </source>
</evidence>
<dbReference type="Proteomes" id="UP000879542">
    <property type="component" value="Unassembled WGS sequence"/>
</dbReference>
<accession>A0A9P3WUL9</accession>
<dbReference type="GO" id="GO:0044781">
    <property type="term" value="P:bacterial-type flagellum organization"/>
    <property type="evidence" value="ECO:0007669"/>
    <property type="project" value="UniProtKB-UniRule"/>
</dbReference>
<organism evidence="5 6">
    <name type="scientific">Clostridioides difficile</name>
    <name type="common">Peptoclostridium difficile</name>
    <dbReference type="NCBI Taxonomy" id="1496"/>
    <lineage>
        <taxon>Bacteria</taxon>
        <taxon>Bacillati</taxon>
        <taxon>Bacillota</taxon>
        <taxon>Clostridia</taxon>
        <taxon>Peptostreptococcales</taxon>
        <taxon>Peptostreptococcaceae</taxon>
        <taxon>Clostridioides</taxon>
    </lineage>
</organism>
<dbReference type="InterPro" id="IPR005648">
    <property type="entry name" value="FlgD"/>
</dbReference>
<comment type="similarity">
    <text evidence="1 3">Belongs to the FlgD family.</text>
</comment>
<sequence length="206" mass="22366">MYGVATALAGAQGSYRSNNLSQLERNTNDIANKQVRSKGNQTLTDNGTPIIGQGDDADKDLFMKILVAQMGNQDPMNPQDPTEYVSQLAQFATLEKMSAMNEKLDILLALSNSTLINSALSMATSLIGKKVEVSGEEKEDENIVGAVKSTYIKDGEVHLELKVEGSDKTVDVKYEKLLKIGEVDTNSDEEENSPESGEEESSTEQV</sequence>
<reference evidence="5" key="2">
    <citation type="submission" date="2021-06" db="EMBL/GenBank/DDBJ databases">
        <authorList>
            <consortium name="NCBI Pathogen Detection Project"/>
        </authorList>
    </citation>
    <scope>NUCLEOTIDE SEQUENCE</scope>
    <source>
        <strain evidence="5">Clostridioides</strain>
    </source>
</reference>
<dbReference type="Pfam" id="PF03963">
    <property type="entry name" value="FlgD"/>
    <property type="match status" value="1"/>
</dbReference>
<evidence type="ECO:0000313" key="6">
    <source>
        <dbReference type="Proteomes" id="UP000879542"/>
    </source>
</evidence>
<evidence type="ECO:0000256" key="1">
    <source>
        <dbReference type="ARBA" id="ARBA00010577"/>
    </source>
</evidence>
<keyword evidence="5" id="KW-0966">Cell projection</keyword>